<feature type="domain" description="DUF4395" evidence="3">
    <location>
        <begin position="19"/>
        <end position="151"/>
    </location>
</feature>
<evidence type="ECO:0000256" key="2">
    <source>
        <dbReference type="SAM" id="Phobius"/>
    </source>
</evidence>
<reference evidence="4 5" key="1">
    <citation type="submission" date="2019-05" db="EMBL/GenBank/DDBJ databases">
        <title>Genome sequence of Cellulomonas hominis strain CS1.</title>
        <authorList>
            <person name="Belmont J."/>
            <person name="Maclea K.S."/>
        </authorList>
    </citation>
    <scope>NUCLEOTIDE SEQUENCE [LARGE SCALE GENOMIC DNA]</scope>
    <source>
        <strain evidence="4 5">CS1</strain>
    </source>
</reference>
<dbReference type="EMBL" id="SZYE01000019">
    <property type="protein sequence ID" value="TKR26677.1"/>
    <property type="molecule type" value="Genomic_DNA"/>
</dbReference>
<evidence type="ECO:0000313" key="5">
    <source>
        <dbReference type="Proteomes" id="UP000308121"/>
    </source>
</evidence>
<evidence type="ECO:0000259" key="3">
    <source>
        <dbReference type="Pfam" id="PF14340"/>
    </source>
</evidence>
<keyword evidence="2" id="KW-0472">Membrane</keyword>
<organism evidence="4 5">
    <name type="scientific">Cellulomonas hominis</name>
    <dbReference type="NCBI Taxonomy" id="156981"/>
    <lineage>
        <taxon>Bacteria</taxon>
        <taxon>Bacillati</taxon>
        <taxon>Actinomycetota</taxon>
        <taxon>Actinomycetes</taxon>
        <taxon>Micrococcales</taxon>
        <taxon>Cellulomonadaceae</taxon>
        <taxon>Cellulomonas</taxon>
    </lineage>
</organism>
<comment type="caution">
    <text evidence="4">The sequence shown here is derived from an EMBL/GenBank/DDBJ whole genome shotgun (WGS) entry which is preliminary data.</text>
</comment>
<feature type="region of interest" description="Disordered" evidence="1">
    <location>
        <begin position="1"/>
        <end position="20"/>
    </location>
</feature>
<feature type="transmembrane region" description="Helical" evidence="2">
    <location>
        <begin position="122"/>
        <end position="148"/>
    </location>
</feature>
<dbReference type="InterPro" id="IPR025508">
    <property type="entry name" value="DUF4395"/>
</dbReference>
<evidence type="ECO:0000313" key="4">
    <source>
        <dbReference type="EMBL" id="TKR26677.1"/>
    </source>
</evidence>
<protein>
    <submittedName>
        <fullName evidence="4">DUF4395 domain-containing protein</fullName>
    </submittedName>
</protein>
<proteinExistence type="predicted"/>
<name>A0A7Z8K2B6_9CELL</name>
<feature type="transmembrane region" description="Helical" evidence="2">
    <location>
        <begin position="29"/>
        <end position="62"/>
    </location>
</feature>
<gene>
    <name evidence="4" type="ORF">FA014_04545</name>
</gene>
<sequence length="157" mass="15411">MPAAGGTAAATPHAPTAGIDPRGPRAGAALTAVLLVVVLLLAGAAAVVALAVVAALFAVGAVRGAQGSVQGLLYRRLVRPRLAPPAELEDPRPPRFAQLVGLVITGAGVLLALAGVPGAAPVAAALALVAAVLKAAFGLCLGCELYLLGVRLRRARA</sequence>
<keyword evidence="2" id="KW-0812">Transmembrane</keyword>
<dbReference type="Pfam" id="PF14340">
    <property type="entry name" value="DUF4395"/>
    <property type="match status" value="1"/>
</dbReference>
<dbReference type="Proteomes" id="UP000308121">
    <property type="component" value="Unassembled WGS sequence"/>
</dbReference>
<keyword evidence="2" id="KW-1133">Transmembrane helix</keyword>
<dbReference type="AlphaFoldDB" id="A0A7Z8K2B6"/>
<accession>A0A7Z8K2B6</accession>
<evidence type="ECO:0000256" key="1">
    <source>
        <dbReference type="SAM" id="MobiDB-lite"/>
    </source>
</evidence>
<feature type="transmembrane region" description="Helical" evidence="2">
    <location>
        <begin position="96"/>
        <end position="116"/>
    </location>
</feature>
<feature type="compositionally biased region" description="Low complexity" evidence="1">
    <location>
        <begin position="1"/>
        <end position="18"/>
    </location>
</feature>